<evidence type="ECO:0000256" key="14">
    <source>
        <dbReference type="ARBA" id="ARBA00022984"/>
    </source>
</evidence>
<keyword evidence="14 22" id="KW-0573">Peptidoglycan synthesis</keyword>
<dbReference type="PROSITE" id="PS00843">
    <property type="entry name" value="DALA_DALA_LIGASE_1"/>
    <property type="match status" value="1"/>
</dbReference>
<dbReference type="InterPro" id="IPR011127">
    <property type="entry name" value="Dala_Dala_lig_N"/>
</dbReference>
<evidence type="ECO:0000256" key="23">
    <source>
        <dbReference type="PIRSR" id="PIRSR039102-1"/>
    </source>
</evidence>
<accession>A0A844FDW0</accession>
<dbReference type="NCBIfam" id="TIGR01205">
    <property type="entry name" value="D_ala_D_alaTIGR"/>
    <property type="match status" value="1"/>
</dbReference>
<comment type="pathway">
    <text evidence="4 22">Cell wall biogenesis; peptidoglycan biosynthesis.</text>
</comment>
<evidence type="ECO:0000256" key="9">
    <source>
        <dbReference type="ARBA" id="ARBA00022723"/>
    </source>
</evidence>
<dbReference type="GO" id="GO:0008360">
    <property type="term" value="P:regulation of cell shape"/>
    <property type="evidence" value="ECO:0007669"/>
    <property type="project" value="UniProtKB-KW"/>
</dbReference>
<feature type="binding site" evidence="25">
    <location>
        <position position="326"/>
    </location>
    <ligand>
        <name>Mg(2+)</name>
        <dbReference type="ChEBI" id="CHEBI:18420"/>
        <label>1</label>
    </ligand>
</feature>
<keyword evidence="10 24" id="KW-0547">Nucleotide-binding</keyword>
<dbReference type="InterPro" id="IPR005905">
    <property type="entry name" value="D_ala_D_ala"/>
</dbReference>
<keyword evidence="11 26" id="KW-0067">ATP-binding</keyword>
<comment type="function">
    <text evidence="2 22">Cell wall formation.</text>
</comment>
<evidence type="ECO:0000256" key="13">
    <source>
        <dbReference type="ARBA" id="ARBA00022960"/>
    </source>
</evidence>
<protein>
    <recommendedName>
        <fullName evidence="19 22">D-alanine--D-alanine ligase</fullName>
        <ecNumber evidence="6 22">6.3.2.4</ecNumber>
    </recommendedName>
    <alternativeName>
        <fullName evidence="21 22">D-Ala-D-Ala ligase</fullName>
    </alternativeName>
    <alternativeName>
        <fullName evidence="20 22">D-alanylalanine synthetase</fullName>
    </alternativeName>
</protein>
<dbReference type="GO" id="GO:0046872">
    <property type="term" value="F:metal ion binding"/>
    <property type="evidence" value="ECO:0007669"/>
    <property type="project" value="UniProtKB-KW"/>
</dbReference>
<evidence type="ECO:0000256" key="22">
    <source>
        <dbReference type="HAMAP-Rule" id="MF_00047"/>
    </source>
</evidence>
<dbReference type="NCBIfam" id="NF002528">
    <property type="entry name" value="PRK01966.1-4"/>
    <property type="match status" value="1"/>
</dbReference>
<comment type="similarity">
    <text evidence="5 22">Belongs to the D-alanine--D-alanine ligase family.</text>
</comment>
<dbReference type="Gene3D" id="3.30.1490.20">
    <property type="entry name" value="ATP-grasp fold, A domain"/>
    <property type="match status" value="1"/>
</dbReference>
<dbReference type="InterPro" id="IPR016185">
    <property type="entry name" value="PreATP-grasp_dom_sf"/>
</dbReference>
<feature type="binding site" evidence="25">
    <location>
        <position position="326"/>
    </location>
    <ligand>
        <name>Mg(2+)</name>
        <dbReference type="ChEBI" id="CHEBI:18420"/>
        <label>2</label>
    </ligand>
</feature>
<proteinExistence type="inferred from homology"/>
<dbReference type="GO" id="GO:0071555">
    <property type="term" value="P:cell wall organization"/>
    <property type="evidence" value="ECO:0007669"/>
    <property type="project" value="UniProtKB-KW"/>
</dbReference>
<evidence type="ECO:0000256" key="17">
    <source>
        <dbReference type="ARBA" id="ARBA00047614"/>
    </source>
</evidence>
<evidence type="ECO:0000256" key="11">
    <source>
        <dbReference type="ARBA" id="ARBA00022840"/>
    </source>
</evidence>
<evidence type="ECO:0000256" key="6">
    <source>
        <dbReference type="ARBA" id="ARBA00012216"/>
    </source>
</evidence>
<evidence type="ECO:0000256" key="16">
    <source>
        <dbReference type="ARBA" id="ARBA00023316"/>
    </source>
</evidence>
<dbReference type="FunFam" id="3.30.1490.20:FF:000007">
    <property type="entry name" value="D-alanine--D-alanine ligase"/>
    <property type="match status" value="1"/>
</dbReference>
<keyword evidence="8 22" id="KW-0436">Ligase</keyword>
<keyword evidence="7 22" id="KW-0963">Cytoplasm</keyword>
<dbReference type="SUPFAM" id="SSF52440">
    <property type="entry name" value="PreATP-grasp domain"/>
    <property type="match status" value="1"/>
</dbReference>
<keyword evidence="15 25" id="KW-0464">Manganese</keyword>
<evidence type="ECO:0000256" key="20">
    <source>
        <dbReference type="ARBA" id="ARBA00076288"/>
    </source>
</evidence>
<evidence type="ECO:0000256" key="7">
    <source>
        <dbReference type="ARBA" id="ARBA00022490"/>
    </source>
</evidence>
<feature type="binding site" evidence="25">
    <location>
        <position position="328"/>
    </location>
    <ligand>
        <name>Mg(2+)</name>
        <dbReference type="ChEBI" id="CHEBI:18420"/>
        <label>2</label>
    </ligand>
</feature>
<evidence type="ECO:0000256" key="26">
    <source>
        <dbReference type="PROSITE-ProRule" id="PRU00409"/>
    </source>
</evidence>
<dbReference type="GO" id="GO:0008716">
    <property type="term" value="F:D-alanine-D-alanine ligase activity"/>
    <property type="evidence" value="ECO:0007669"/>
    <property type="project" value="UniProtKB-UniRule"/>
</dbReference>
<dbReference type="PROSITE" id="PS50975">
    <property type="entry name" value="ATP_GRASP"/>
    <property type="match status" value="1"/>
</dbReference>
<evidence type="ECO:0000313" key="28">
    <source>
        <dbReference type="EMBL" id="MSS42167.1"/>
    </source>
</evidence>
<evidence type="ECO:0000256" key="12">
    <source>
        <dbReference type="ARBA" id="ARBA00022842"/>
    </source>
</evidence>
<dbReference type="PROSITE" id="PS00844">
    <property type="entry name" value="DALA_DALA_LIGASE_2"/>
    <property type="match status" value="1"/>
</dbReference>
<comment type="cofactor">
    <cofactor evidence="1">
        <name>Mn(2+)</name>
        <dbReference type="ChEBI" id="CHEBI:29035"/>
    </cofactor>
</comment>
<dbReference type="RefSeq" id="WP_154481344.1">
    <property type="nucleotide sequence ID" value="NZ_JAHLOA010000017.1"/>
</dbReference>
<evidence type="ECO:0000256" key="4">
    <source>
        <dbReference type="ARBA" id="ARBA00004752"/>
    </source>
</evidence>
<dbReference type="GO" id="GO:0005829">
    <property type="term" value="C:cytosol"/>
    <property type="evidence" value="ECO:0007669"/>
    <property type="project" value="TreeGrafter"/>
</dbReference>
<feature type="active site" evidence="23">
    <location>
        <position position="333"/>
    </location>
</feature>
<gene>
    <name evidence="22" type="primary">ddl</name>
    <name evidence="28" type="ORF">FYJ27_00240</name>
</gene>
<evidence type="ECO:0000256" key="10">
    <source>
        <dbReference type="ARBA" id="ARBA00022741"/>
    </source>
</evidence>
<evidence type="ECO:0000256" key="5">
    <source>
        <dbReference type="ARBA" id="ARBA00010871"/>
    </source>
</evidence>
<dbReference type="Pfam" id="PF01820">
    <property type="entry name" value="Dala_Dala_lig_N"/>
    <property type="match status" value="1"/>
</dbReference>
<comment type="catalytic activity">
    <reaction evidence="17 22">
        <text>2 D-alanine + ATP = D-alanyl-D-alanine + ADP + phosphate + H(+)</text>
        <dbReference type="Rhea" id="RHEA:11224"/>
        <dbReference type="ChEBI" id="CHEBI:15378"/>
        <dbReference type="ChEBI" id="CHEBI:30616"/>
        <dbReference type="ChEBI" id="CHEBI:43474"/>
        <dbReference type="ChEBI" id="CHEBI:57416"/>
        <dbReference type="ChEBI" id="CHEBI:57822"/>
        <dbReference type="ChEBI" id="CHEBI:456216"/>
        <dbReference type="EC" id="6.3.2.4"/>
    </reaction>
</comment>
<dbReference type="PIRSF" id="PIRSF039102">
    <property type="entry name" value="Ddl/VanB"/>
    <property type="match status" value="1"/>
</dbReference>
<evidence type="ECO:0000256" key="25">
    <source>
        <dbReference type="PIRSR" id="PIRSR039102-3"/>
    </source>
</evidence>
<feature type="domain" description="ATP-grasp" evidence="27">
    <location>
        <begin position="146"/>
        <end position="355"/>
    </location>
</feature>
<dbReference type="EC" id="6.3.2.4" evidence="6 22"/>
<dbReference type="Gene3D" id="3.30.470.20">
    <property type="entry name" value="ATP-grasp fold, B domain"/>
    <property type="match status" value="1"/>
</dbReference>
<dbReference type="InterPro" id="IPR011095">
    <property type="entry name" value="Dala_Dala_lig_C"/>
</dbReference>
<evidence type="ECO:0000256" key="24">
    <source>
        <dbReference type="PIRSR" id="PIRSR039102-2"/>
    </source>
</evidence>
<feature type="binding site" evidence="24">
    <location>
        <begin position="195"/>
        <end position="196"/>
    </location>
    <ligand>
        <name>ATP</name>
        <dbReference type="ChEBI" id="CHEBI:30616"/>
    </ligand>
</feature>
<comment type="caution">
    <text evidence="28">The sequence shown here is derived from an EMBL/GenBank/DDBJ whole genome shotgun (WGS) entry which is preliminary data.</text>
</comment>
<dbReference type="Pfam" id="PF07478">
    <property type="entry name" value="Dala_Dala_lig_C"/>
    <property type="match status" value="1"/>
</dbReference>
<dbReference type="UniPathway" id="UPA00219"/>
<dbReference type="Proteomes" id="UP000462760">
    <property type="component" value="Unassembled WGS sequence"/>
</dbReference>
<dbReference type="InterPro" id="IPR011761">
    <property type="entry name" value="ATP-grasp"/>
</dbReference>
<comment type="cofactor">
    <cofactor evidence="25">
        <name>Mg(2+)</name>
        <dbReference type="ChEBI" id="CHEBI:18420"/>
    </cofactor>
    <cofactor evidence="25">
        <name>Mn(2+)</name>
        <dbReference type="ChEBI" id="CHEBI:29035"/>
    </cofactor>
    <text evidence="25">Binds 2 magnesium or manganese ions per subunit.</text>
</comment>
<evidence type="ECO:0000256" key="2">
    <source>
        <dbReference type="ARBA" id="ARBA00003921"/>
    </source>
</evidence>
<feature type="active site" evidence="23">
    <location>
        <position position="195"/>
    </location>
</feature>
<keyword evidence="9 25" id="KW-0479">Metal-binding</keyword>
<keyword evidence="13 22" id="KW-0133">Cell shape</keyword>
<feature type="binding site" evidence="24">
    <location>
        <begin position="225"/>
        <end position="233"/>
    </location>
    <ligand>
        <name>ATP</name>
        <dbReference type="ChEBI" id="CHEBI:30616"/>
    </ligand>
</feature>
<dbReference type="Gene3D" id="3.40.50.20">
    <property type="match status" value="1"/>
</dbReference>
<dbReference type="PANTHER" id="PTHR23132">
    <property type="entry name" value="D-ALANINE--D-ALANINE LIGASE"/>
    <property type="match status" value="1"/>
</dbReference>
<dbReference type="AlphaFoldDB" id="A0A844FDW0"/>
<dbReference type="PANTHER" id="PTHR23132:SF25">
    <property type="entry name" value="D-ALANINE--D-ALANINE LIGASE A"/>
    <property type="match status" value="1"/>
</dbReference>
<evidence type="ECO:0000256" key="19">
    <source>
        <dbReference type="ARBA" id="ARBA00068427"/>
    </source>
</evidence>
<feature type="active site" evidence="23">
    <location>
        <position position="15"/>
    </location>
</feature>
<organism evidence="28 29">
    <name type="scientific">Anaerosalibacter bizertensis</name>
    <dbReference type="NCBI Taxonomy" id="932217"/>
    <lineage>
        <taxon>Bacteria</taxon>
        <taxon>Bacillati</taxon>
        <taxon>Bacillota</taxon>
        <taxon>Tissierellia</taxon>
        <taxon>Tissierellales</taxon>
        <taxon>Sporanaerobacteraceae</taxon>
        <taxon>Anaerosalibacter</taxon>
    </lineage>
</organism>
<evidence type="ECO:0000256" key="18">
    <source>
        <dbReference type="ARBA" id="ARBA00060592"/>
    </source>
</evidence>
<comment type="subcellular location">
    <subcellularLocation>
        <location evidence="3 22">Cytoplasm</location>
    </subcellularLocation>
</comment>
<evidence type="ECO:0000256" key="21">
    <source>
        <dbReference type="ARBA" id="ARBA00077154"/>
    </source>
</evidence>
<evidence type="ECO:0000259" key="27">
    <source>
        <dbReference type="PROSITE" id="PS50975"/>
    </source>
</evidence>
<comment type="pathway">
    <text evidence="18">Glycan biosynthesis.</text>
</comment>
<dbReference type="InterPro" id="IPR000291">
    <property type="entry name" value="D-Ala_lig_Van_CS"/>
</dbReference>
<feature type="binding site" evidence="24">
    <location>
        <position position="142"/>
    </location>
    <ligand>
        <name>ATP</name>
        <dbReference type="ChEBI" id="CHEBI:30616"/>
    </ligand>
</feature>
<feature type="binding site" evidence="24">
    <location>
        <begin position="325"/>
        <end position="326"/>
    </location>
    <ligand>
        <name>ATP</name>
        <dbReference type="ChEBI" id="CHEBI:30616"/>
    </ligand>
</feature>
<dbReference type="OrthoDB" id="9813261at2"/>
<dbReference type="GO" id="GO:0009252">
    <property type="term" value="P:peptidoglycan biosynthetic process"/>
    <property type="evidence" value="ECO:0007669"/>
    <property type="project" value="UniProtKB-UniRule"/>
</dbReference>
<keyword evidence="12 25" id="KW-0460">Magnesium</keyword>
<dbReference type="HAMAP" id="MF_00047">
    <property type="entry name" value="Dala_Dala_lig"/>
    <property type="match status" value="1"/>
</dbReference>
<keyword evidence="16 22" id="KW-0961">Cell wall biogenesis/degradation</keyword>
<reference evidence="28 29" key="1">
    <citation type="submission" date="2019-08" db="EMBL/GenBank/DDBJ databases">
        <title>In-depth cultivation of the pig gut microbiome towards novel bacterial diversity and tailored functional studies.</title>
        <authorList>
            <person name="Wylensek D."/>
            <person name="Hitch T.C.A."/>
            <person name="Clavel T."/>
        </authorList>
    </citation>
    <scope>NUCLEOTIDE SEQUENCE [LARGE SCALE GENOMIC DNA]</scope>
    <source>
        <strain evidence="28 29">Med78-601-WT-4W-RMD-3</strain>
    </source>
</reference>
<evidence type="ECO:0000256" key="8">
    <source>
        <dbReference type="ARBA" id="ARBA00022598"/>
    </source>
</evidence>
<dbReference type="GO" id="GO:0005524">
    <property type="term" value="F:ATP binding"/>
    <property type="evidence" value="ECO:0007669"/>
    <property type="project" value="UniProtKB-UniRule"/>
</dbReference>
<sequence length="388" mass="44369">MKKNVGVVFGGRSVEHEVSIITGLQIMENIDKDKYDVVPIYINKEGKWLTGNGLFDFENFKHNNFEDTEEIMISPTHNDFNLYAIPNKAGIFRKKIVGKVDIIFPAIHGTNGEDGTIQGLFELMNVPYVGSNVLASSVGMDKILMKDVFKSNNLPIVDYTWFYRSKWIENREEILEEIENKLKYPLFIKPANLGSSVGISKAIDRNSLINGVEIAIRYDRKIIVEKAIENPREINCAVIGYDENLKTSLCEEPLGWQEFLSYEDKYVNSNAKYGGEERRRIPADIEDEIRAEIETIAKKSFKAIDGRGNARIDFLLDQKNKVYINEINTLPGSIAYYLWEGKGISFKQLINEMIDIALKVYDEKEKNMYSYDADLFNKIQFGGKTGKM</sequence>
<dbReference type="EMBL" id="VULR01000001">
    <property type="protein sequence ID" value="MSS42167.1"/>
    <property type="molecule type" value="Genomic_DNA"/>
</dbReference>
<dbReference type="SUPFAM" id="SSF56059">
    <property type="entry name" value="Glutathione synthetase ATP-binding domain-like"/>
    <property type="match status" value="1"/>
</dbReference>
<dbReference type="InterPro" id="IPR013815">
    <property type="entry name" value="ATP_grasp_subdomain_1"/>
</dbReference>
<name>A0A844FDW0_9FIRM</name>
<evidence type="ECO:0000256" key="15">
    <source>
        <dbReference type="ARBA" id="ARBA00023211"/>
    </source>
</evidence>
<evidence type="ECO:0000256" key="1">
    <source>
        <dbReference type="ARBA" id="ARBA00001936"/>
    </source>
</evidence>
<evidence type="ECO:0000256" key="3">
    <source>
        <dbReference type="ARBA" id="ARBA00004496"/>
    </source>
</evidence>
<feature type="binding site" evidence="24">
    <location>
        <begin position="187"/>
        <end position="189"/>
    </location>
    <ligand>
        <name>ATP</name>
        <dbReference type="ChEBI" id="CHEBI:30616"/>
    </ligand>
</feature>
<evidence type="ECO:0000313" key="29">
    <source>
        <dbReference type="Proteomes" id="UP000462760"/>
    </source>
</evidence>
<feature type="binding site" evidence="25">
    <location>
        <position position="313"/>
    </location>
    <ligand>
        <name>Mg(2+)</name>
        <dbReference type="ChEBI" id="CHEBI:18420"/>
        <label>1</label>
    </ligand>
</feature>